<feature type="compositionally biased region" description="Basic and acidic residues" evidence="1">
    <location>
        <begin position="109"/>
        <end position="124"/>
    </location>
</feature>
<feature type="compositionally biased region" description="Low complexity" evidence="1">
    <location>
        <begin position="196"/>
        <end position="213"/>
    </location>
</feature>
<dbReference type="EMBL" id="SDMP01000005">
    <property type="protein sequence ID" value="RYR58063.1"/>
    <property type="molecule type" value="Genomic_DNA"/>
</dbReference>
<protein>
    <recommendedName>
        <fullName evidence="2">PB1-like domain-containing protein</fullName>
    </recommendedName>
</protein>
<evidence type="ECO:0000256" key="1">
    <source>
        <dbReference type="SAM" id="MobiDB-lite"/>
    </source>
</evidence>
<feature type="compositionally biased region" description="Polar residues" evidence="1">
    <location>
        <begin position="144"/>
        <end position="162"/>
    </location>
</feature>
<name>A0A445D4B1_ARAHY</name>
<dbReference type="AlphaFoldDB" id="A0A445D4B1"/>
<dbReference type="InterPro" id="IPR058594">
    <property type="entry name" value="PB1-like_dom_pln"/>
</dbReference>
<feature type="compositionally biased region" description="Basic and acidic residues" evidence="1">
    <location>
        <begin position="239"/>
        <end position="260"/>
    </location>
</feature>
<feature type="region of interest" description="Disordered" evidence="1">
    <location>
        <begin position="108"/>
        <end position="128"/>
    </location>
</feature>
<feature type="compositionally biased region" description="Polar residues" evidence="1">
    <location>
        <begin position="169"/>
        <end position="188"/>
    </location>
</feature>
<sequence length="384" mass="42740">MQMDAVLDIMFHHGGMFQKDENGITIYSPDKKACVGDIDQDTLDVFWHVPRRSLDSGLRALNSNDELREMCFMAQENDGLIDIYFEHAVSSPELIEGKEIVLYVEDEHDEPKKDSPAKPNEKDVTMSGNEPLASKIHEEATCPLSDNNEPRTTSNSNPNKGNKSIALADNTSPPNNIEPTNHGSNNPTPHIKESRTNNNANQNATAKPNMKTPPTCPKTKSKKKTISNPKSSNDSSYEPGRDDSSSGDDTNGKIDKDKARNFKLSHAPAEAFAKSKRKLINDEDALVVDNEECEVDLNFLQVPVTGDEELDNALDPGAESDGANSWHSEELKTPPPSEEEFSEEEADDVFPFGDLKLEVGMKFNTKYEFREAVREFTIQEGRRI</sequence>
<dbReference type="Proteomes" id="UP000289738">
    <property type="component" value="Chromosome A05"/>
</dbReference>
<proteinExistence type="predicted"/>
<evidence type="ECO:0000313" key="3">
    <source>
        <dbReference type="EMBL" id="RYR58063.1"/>
    </source>
</evidence>
<dbReference type="Pfam" id="PF26130">
    <property type="entry name" value="PB1-like"/>
    <property type="match status" value="1"/>
</dbReference>
<feature type="compositionally biased region" description="Acidic residues" evidence="1">
    <location>
        <begin position="337"/>
        <end position="348"/>
    </location>
</feature>
<reference evidence="3 4" key="1">
    <citation type="submission" date="2019-01" db="EMBL/GenBank/DDBJ databases">
        <title>Sequencing of cultivated peanut Arachis hypogaea provides insights into genome evolution and oil improvement.</title>
        <authorList>
            <person name="Chen X."/>
        </authorList>
    </citation>
    <scope>NUCLEOTIDE SEQUENCE [LARGE SCALE GENOMIC DNA]</scope>
    <source>
        <strain evidence="4">cv. Fuhuasheng</strain>
        <tissue evidence="3">Leaves</tissue>
    </source>
</reference>
<feature type="region of interest" description="Disordered" evidence="1">
    <location>
        <begin position="309"/>
        <end position="348"/>
    </location>
</feature>
<gene>
    <name evidence="3" type="ORF">Ahy_A05g023744</name>
</gene>
<keyword evidence="4" id="KW-1185">Reference proteome</keyword>
<comment type="caution">
    <text evidence="3">The sequence shown here is derived from an EMBL/GenBank/DDBJ whole genome shotgun (WGS) entry which is preliminary data.</text>
</comment>
<evidence type="ECO:0000313" key="4">
    <source>
        <dbReference type="Proteomes" id="UP000289738"/>
    </source>
</evidence>
<organism evidence="3 4">
    <name type="scientific">Arachis hypogaea</name>
    <name type="common">Peanut</name>
    <dbReference type="NCBI Taxonomy" id="3818"/>
    <lineage>
        <taxon>Eukaryota</taxon>
        <taxon>Viridiplantae</taxon>
        <taxon>Streptophyta</taxon>
        <taxon>Embryophyta</taxon>
        <taxon>Tracheophyta</taxon>
        <taxon>Spermatophyta</taxon>
        <taxon>Magnoliopsida</taxon>
        <taxon>eudicotyledons</taxon>
        <taxon>Gunneridae</taxon>
        <taxon>Pentapetalae</taxon>
        <taxon>rosids</taxon>
        <taxon>fabids</taxon>
        <taxon>Fabales</taxon>
        <taxon>Fabaceae</taxon>
        <taxon>Papilionoideae</taxon>
        <taxon>50 kb inversion clade</taxon>
        <taxon>dalbergioids sensu lato</taxon>
        <taxon>Dalbergieae</taxon>
        <taxon>Pterocarpus clade</taxon>
        <taxon>Arachis</taxon>
    </lineage>
</organism>
<evidence type="ECO:0000259" key="2">
    <source>
        <dbReference type="Pfam" id="PF26130"/>
    </source>
</evidence>
<feature type="domain" description="PB1-like" evidence="2">
    <location>
        <begin position="3"/>
        <end position="47"/>
    </location>
</feature>
<feature type="region of interest" description="Disordered" evidence="1">
    <location>
        <begin position="140"/>
        <end position="278"/>
    </location>
</feature>
<accession>A0A445D4B1</accession>